<keyword evidence="2" id="KW-1185">Reference proteome</keyword>
<organism evidence="1 2">
    <name type="scientific">Pristionchus mayeri</name>
    <dbReference type="NCBI Taxonomy" id="1317129"/>
    <lineage>
        <taxon>Eukaryota</taxon>
        <taxon>Metazoa</taxon>
        <taxon>Ecdysozoa</taxon>
        <taxon>Nematoda</taxon>
        <taxon>Chromadorea</taxon>
        <taxon>Rhabditida</taxon>
        <taxon>Rhabditina</taxon>
        <taxon>Diplogasteromorpha</taxon>
        <taxon>Diplogasteroidea</taxon>
        <taxon>Neodiplogasteridae</taxon>
        <taxon>Pristionchus</taxon>
    </lineage>
</organism>
<feature type="non-terminal residue" evidence="1">
    <location>
        <position position="1"/>
    </location>
</feature>
<evidence type="ECO:0000313" key="2">
    <source>
        <dbReference type="Proteomes" id="UP001328107"/>
    </source>
</evidence>
<gene>
    <name evidence="1" type="ORF">PMAYCL1PPCAC_26886</name>
</gene>
<dbReference type="AlphaFoldDB" id="A0AAN5D4H7"/>
<name>A0AAN5D4H7_9BILA</name>
<proteinExistence type="predicted"/>
<evidence type="ECO:0000313" key="1">
    <source>
        <dbReference type="EMBL" id="GMR56691.1"/>
    </source>
</evidence>
<comment type="caution">
    <text evidence="1">The sequence shown here is derived from an EMBL/GenBank/DDBJ whole genome shotgun (WGS) entry which is preliminary data.</text>
</comment>
<protein>
    <submittedName>
        <fullName evidence="1">Uncharacterized protein</fullName>
    </submittedName>
</protein>
<sequence>QVDTDDFLWFLNSIQTKKWFCMSVNQALVALIYADRFGMLSLHKYISPCLKFYTLDKEDIKEALIISSRFDNEELIAWVLGQCDNPQDRFDLAIECAPFGNMSSIPILKVLKESFLANSSTPALTAWTEGILKDKKAPIHLRCYDDNNSLEHEIYFSLIVDKDGDFRWDDLRDSISSVYTRIYVDGVQRWPRPDNWIFCQLRSPRIVEVIARRT</sequence>
<accession>A0AAN5D4H7</accession>
<dbReference type="EMBL" id="BTRK01000006">
    <property type="protein sequence ID" value="GMR56691.1"/>
    <property type="molecule type" value="Genomic_DNA"/>
</dbReference>
<reference evidence="2" key="1">
    <citation type="submission" date="2022-10" db="EMBL/GenBank/DDBJ databases">
        <title>Genome assembly of Pristionchus species.</title>
        <authorList>
            <person name="Yoshida K."/>
            <person name="Sommer R.J."/>
        </authorList>
    </citation>
    <scope>NUCLEOTIDE SEQUENCE [LARGE SCALE GENOMIC DNA]</scope>
    <source>
        <strain evidence="2">RS5460</strain>
    </source>
</reference>
<dbReference type="Proteomes" id="UP001328107">
    <property type="component" value="Unassembled WGS sequence"/>
</dbReference>